<evidence type="ECO:0000313" key="2">
    <source>
        <dbReference type="Proteomes" id="UP000467488"/>
    </source>
</evidence>
<proteinExistence type="predicted"/>
<dbReference type="EMBL" id="AP022360">
    <property type="protein sequence ID" value="BBU81480.1"/>
    <property type="molecule type" value="Genomic_DNA"/>
</dbReference>
<evidence type="ECO:0000313" key="1">
    <source>
        <dbReference type="EMBL" id="BBU81480.1"/>
    </source>
</evidence>
<gene>
    <name evidence="1" type="ORF">EIMP300_28800</name>
</gene>
<dbReference type="AlphaFoldDB" id="A0A8S0FNF7"/>
<reference evidence="1 2" key="1">
    <citation type="submission" date="2020-01" db="EMBL/GenBank/DDBJ databases">
        <title>Dynamics of blaIMP-6 dissemination in carbapenem resistant Enterobacteriacea isolated from regional surveillance in Osaka, Japan.</title>
        <authorList>
            <person name="Abe R."/>
            <person name="Akeda Y."/>
            <person name="Sugawara Y."/>
            <person name="Yamamoto N."/>
            <person name="Tomono K."/>
            <person name="Takeuchi D."/>
            <person name="Kawahara R."/>
            <person name="Hamada S."/>
        </authorList>
    </citation>
    <scope>NUCLEOTIDE SEQUENCE [LARGE SCALE GENOMIC DNA]</scope>
    <source>
        <strain evidence="1 2">E300</strain>
    </source>
</reference>
<accession>A0A8S0FNF7</accession>
<evidence type="ECO:0008006" key="3">
    <source>
        <dbReference type="Google" id="ProtNLM"/>
    </source>
</evidence>
<organism evidence="1 2">
    <name type="scientific">Escherichia coli</name>
    <dbReference type="NCBI Taxonomy" id="562"/>
    <lineage>
        <taxon>Bacteria</taxon>
        <taxon>Pseudomonadati</taxon>
        <taxon>Pseudomonadota</taxon>
        <taxon>Gammaproteobacteria</taxon>
        <taxon>Enterobacterales</taxon>
        <taxon>Enterobacteriaceae</taxon>
        <taxon>Escherichia</taxon>
    </lineage>
</organism>
<name>A0A8S0FNF7_ECOLX</name>
<dbReference type="Proteomes" id="UP000467488">
    <property type="component" value="Chromosome"/>
</dbReference>
<sequence>MISESVISAAVRAQQSEDGKVGNCGRIWHVAFFFDGVGRNIDRDATDCRLSNIARLFRAYPDEQKNTGDTCNIINFISPEWALPTMTILSTIFTLLWILV</sequence>
<protein>
    <recommendedName>
        <fullName evidence="3">DUF2235 domain-containing protein</fullName>
    </recommendedName>
</protein>